<reference evidence="2" key="1">
    <citation type="journal article" date="2019" name="Int. J. Syst. Evol. Microbiol.">
        <title>The Global Catalogue of Microorganisms (GCM) 10K type strain sequencing project: providing services to taxonomists for standard genome sequencing and annotation.</title>
        <authorList>
            <consortium name="The Broad Institute Genomics Platform"/>
            <consortium name="The Broad Institute Genome Sequencing Center for Infectious Disease"/>
            <person name="Wu L."/>
            <person name="Ma J."/>
        </authorList>
    </citation>
    <scope>NUCLEOTIDE SEQUENCE [LARGE SCALE GENOMIC DNA]</scope>
    <source>
        <strain evidence="2">JCM 17858</strain>
    </source>
</reference>
<dbReference type="PANTHER" id="PTHR37297:SF1">
    <property type="entry name" value="PROTEIN NRDI"/>
    <property type="match status" value="1"/>
</dbReference>
<dbReference type="Proteomes" id="UP001500394">
    <property type="component" value="Unassembled WGS sequence"/>
</dbReference>
<keyword evidence="2" id="KW-1185">Reference proteome</keyword>
<dbReference type="InterPro" id="IPR004465">
    <property type="entry name" value="RNR_NrdI"/>
</dbReference>
<organism evidence="1 2">
    <name type="scientific">Sphingobacterium thermophilum</name>
    <dbReference type="NCBI Taxonomy" id="768534"/>
    <lineage>
        <taxon>Bacteria</taxon>
        <taxon>Pseudomonadati</taxon>
        <taxon>Bacteroidota</taxon>
        <taxon>Sphingobacteriia</taxon>
        <taxon>Sphingobacteriales</taxon>
        <taxon>Sphingobacteriaceae</taxon>
        <taxon>Sphingobacterium</taxon>
    </lineage>
</organism>
<dbReference type="EMBL" id="BAABGR010000029">
    <property type="protein sequence ID" value="GAA4517893.1"/>
    <property type="molecule type" value="Genomic_DNA"/>
</dbReference>
<evidence type="ECO:0000313" key="1">
    <source>
        <dbReference type="EMBL" id="GAA4517893.1"/>
    </source>
</evidence>
<dbReference type="InterPro" id="IPR036249">
    <property type="entry name" value="Thioredoxin-like_sf"/>
</dbReference>
<sequence>MEKTTIYFDSKTGNVARFVDKLKALCPHWKFLNINEAEHFDDKGHLITFTTGHGQVPVTTDYFMQRFSHLISSVSASGNRNWGSNFALSADRLSEKYNLPTLLKFELSGTNSEAKTFINSFKQNAMKTIIKFEKDNCLPCQEVSNYLNSLNVQYDSINAFNNPEKAIKHKVKTVPTLLVMEGDTELARTVGFKPSEIDQLVRLAKE</sequence>
<dbReference type="Pfam" id="PF07972">
    <property type="entry name" value="Flavodoxin_NdrI"/>
    <property type="match status" value="1"/>
</dbReference>
<name>A0ABP8R4F2_9SPHI</name>
<dbReference type="InterPro" id="IPR029039">
    <property type="entry name" value="Flavoprotein-like_sf"/>
</dbReference>
<dbReference type="Gene3D" id="3.40.50.360">
    <property type="match status" value="1"/>
</dbReference>
<dbReference type="SUPFAM" id="SSF52833">
    <property type="entry name" value="Thioredoxin-like"/>
    <property type="match status" value="1"/>
</dbReference>
<dbReference type="RefSeq" id="WP_345067867.1">
    <property type="nucleotide sequence ID" value="NZ_BAABGR010000029.1"/>
</dbReference>
<accession>A0ABP8R4F2</accession>
<gene>
    <name evidence="1" type="ORF">GCM10023173_18860</name>
</gene>
<dbReference type="CDD" id="cd02947">
    <property type="entry name" value="TRX_family"/>
    <property type="match status" value="1"/>
</dbReference>
<proteinExistence type="predicted"/>
<evidence type="ECO:0000313" key="2">
    <source>
        <dbReference type="Proteomes" id="UP001500394"/>
    </source>
</evidence>
<comment type="caution">
    <text evidence="1">The sequence shown here is derived from an EMBL/GenBank/DDBJ whole genome shotgun (WGS) entry which is preliminary data.</text>
</comment>
<dbReference type="Gene3D" id="3.40.30.10">
    <property type="entry name" value="Glutaredoxin"/>
    <property type="match status" value="1"/>
</dbReference>
<dbReference type="PANTHER" id="PTHR37297">
    <property type="entry name" value="PROTEIN NRDI"/>
    <property type="match status" value="1"/>
</dbReference>
<protein>
    <submittedName>
        <fullName evidence="1">Uncharacterized protein</fullName>
    </submittedName>
</protein>
<dbReference type="NCBIfam" id="TIGR00333">
    <property type="entry name" value="nrdI"/>
    <property type="match status" value="1"/>
</dbReference>
<dbReference type="SUPFAM" id="SSF52218">
    <property type="entry name" value="Flavoproteins"/>
    <property type="match status" value="1"/>
</dbReference>